<evidence type="ECO:0000313" key="2">
    <source>
        <dbReference type="Proteomes" id="UP001165960"/>
    </source>
</evidence>
<dbReference type="Proteomes" id="UP001165960">
    <property type="component" value="Unassembled WGS sequence"/>
</dbReference>
<gene>
    <name evidence="1" type="ORF">DSO57_1000664</name>
</gene>
<reference evidence="1" key="1">
    <citation type="submission" date="2022-04" db="EMBL/GenBank/DDBJ databases">
        <title>Genome of the entomopathogenic fungus Entomophthora muscae.</title>
        <authorList>
            <person name="Elya C."/>
            <person name="Lovett B.R."/>
            <person name="Lee E."/>
            <person name="Macias A.M."/>
            <person name="Hajek A.E."/>
            <person name="De Bivort B.L."/>
            <person name="Kasson M.T."/>
            <person name="De Fine Licht H.H."/>
            <person name="Stajich J.E."/>
        </authorList>
    </citation>
    <scope>NUCLEOTIDE SEQUENCE</scope>
    <source>
        <strain evidence="1">Berkeley</strain>
    </source>
</reference>
<accession>A0ACC2TW94</accession>
<organism evidence="1 2">
    <name type="scientific">Entomophthora muscae</name>
    <dbReference type="NCBI Taxonomy" id="34485"/>
    <lineage>
        <taxon>Eukaryota</taxon>
        <taxon>Fungi</taxon>
        <taxon>Fungi incertae sedis</taxon>
        <taxon>Zoopagomycota</taxon>
        <taxon>Entomophthoromycotina</taxon>
        <taxon>Entomophthoromycetes</taxon>
        <taxon>Entomophthorales</taxon>
        <taxon>Entomophthoraceae</taxon>
        <taxon>Entomophthora</taxon>
    </lineage>
</organism>
<comment type="caution">
    <text evidence="1">The sequence shown here is derived from an EMBL/GenBank/DDBJ whole genome shotgun (WGS) entry which is preliminary data.</text>
</comment>
<protein>
    <submittedName>
        <fullName evidence="1">Uncharacterized protein</fullName>
    </submittedName>
</protein>
<keyword evidence="2" id="KW-1185">Reference proteome</keyword>
<sequence>MTPPHTLQPNCPQESVATDESTSTQVFGPQSCGELSLLGLWAVRLQALRNPPRVGSLTDMLNFWWRFFDQCLTEYVPNLYK</sequence>
<evidence type="ECO:0000313" key="1">
    <source>
        <dbReference type="EMBL" id="KAJ9079029.1"/>
    </source>
</evidence>
<name>A0ACC2TW94_9FUNG</name>
<dbReference type="EMBL" id="QTSX02002131">
    <property type="protein sequence ID" value="KAJ9079029.1"/>
    <property type="molecule type" value="Genomic_DNA"/>
</dbReference>
<proteinExistence type="predicted"/>